<feature type="non-terminal residue" evidence="6">
    <location>
        <position position="1"/>
    </location>
</feature>
<dbReference type="AlphaFoldDB" id="A0A0C3HJX4"/>
<accession>A0A0C3HJX4</accession>
<feature type="non-terminal residue" evidence="6">
    <location>
        <position position="187"/>
    </location>
</feature>
<dbReference type="SUPFAM" id="SSF52151">
    <property type="entry name" value="FabD/lysophospholipase-like"/>
    <property type="match status" value="1"/>
</dbReference>
<dbReference type="EMBL" id="KN832873">
    <property type="protein sequence ID" value="KIN03395.1"/>
    <property type="molecule type" value="Genomic_DNA"/>
</dbReference>
<evidence type="ECO:0000313" key="6">
    <source>
        <dbReference type="EMBL" id="KIN03395.1"/>
    </source>
</evidence>
<dbReference type="InterPro" id="IPR016035">
    <property type="entry name" value="Acyl_Trfase/lysoPLipase"/>
</dbReference>
<dbReference type="GO" id="GO:0016020">
    <property type="term" value="C:membrane"/>
    <property type="evidence" value="ECO:0007669"/>
    <property type="project" value="TreeGrafter"/>
</dbReference>
<reference evidence="7" key="2">
    <citation type="submission" date="2015-01" db="EMBL/GenBank/DDBJ databases">
        <title>Evolutionary Origins and Diversification of the Mycorrhizal Mutualists.</title>
        <authorList>
            <consortium name="DOE Joint Genome Institute"/>
            <consortium name="Mycorrhizal Genomics Consortium"/>
            <person name="Kohler A."/>
            <person name="Kuo A."/>
            <person name="Nagy L.G."/>
            <person name="Floudas D."/>
            <person name="Copeland A."/>
            <person name="Barry K.W."/>
            <person name="Cichocki N."/>
            <person name="Veneault-Fourrey C."/>
            <person name="LaButti K."/>
            <person name="Lindquist E.A."/>
            <person name="Lipzen A."/>
            <person name="Lundell T."/>
            <person name="Morin E."/>
            <person name="Murat C."/>
            <person name="Riley R."/>
            <person name="Ohm R."/>
            <person name="Sun H."/>
            <person name="Tunlid A."/>
            <person name="Henrissat B."/>
            <person name="Grigoriev I.V."/>
            <person name="Hibbett D.S."/>
            <person name="Martin F."/>
        </authorList>
    </citation>
    <scope>NUCLEOTIDE SEQUENCE [LARGE SCALE GENOMIC DNA]</scope>
    <source>
        <strain evidence="7">Zn</strain>
    </source>
</reference>
<dbReference type="Gene3D" id="3.40.1090.10">
    <property type="entry name" value="Cytosolic phospholipase A2 catalytic domain"/>
    <property type="match status" value="1"/>
</dbReference>
<evidence type="ECO:0000256" key="1">
    <source>
        <dbReference type="ARBA" id="ARBA00022801"/>
    </source>
</evidence>
<comment type="caution">
    <text evidence="4">Lacks conserved residue(s) required for the propagation of feature annotation.</text>
</comment>
<evidence type="ECO:0000256" key="3">
    <source>
        <dbReference type="ARBA" id="ARBA00023098"/>
    </source>
</evidence>
<evidence type="ECO:0000256" key="2">
    <source>
        <dbReference type="ARBA" id="ARBA00022963"/>
    </source>
</evidence>
<keyword evidence="3" id="KW-0443">Lipid metabolism</keyword>
<evidence type="ECO:0000313" key="7">
    <source>
        <dbReference type="Proteomes" id="UP000054321"/>
    </source>
</evidence>
<name>A0A0C3HJX4_OIDMZ</name>
<keyword evidence="1" id="KW-0378">Hydrolase</keyword>
<evidence type="ECO:0000256" key="4">
    <source>
        <dbReference type="PROSITE-ProRule" id="PRU01161"/>
    </source>
</evidence>
<evidence type="ECO:0000259" key="5">
    <source>
        <dbReference type="PROSITE" id="PS51635"/>
    </source>
</evidence>
<protein>
    <recommendedName>
        <fullName evidence="5">PNPLA domain-containing protein</fullName>
    </recommendedName>
</protein>
<gene>
    <name evidence="6" type="ORF">OIDMADRAFT_83832</name>
</gene>
<feature type="domain" description="PNPLA" evidence="5">
    <location>
        <begin position="1"/>
        <end position="40"/>
    </location>
</feature>
<dbReference type="STRING" id="913774.A0A0C3HJX4"/>
<dbReference type="PANTHER" id="PTHR24185:SF1">
    <property type="entry name" value="CALCIUM-INDEPENDENT PHOSPHOLIPASE A2-GAMMA"/>
    <property type="match status" value="1"/>
</dbReference>
<dbReference type="GO" id="GO:0046486">
    <property type="term" value="P:glycerolipid metabolic process"/>
    <property type="evidence" value="ECO:0007669"/>
    <property type="project" value="UniProtKB-ARBA"/>
</dbReference>
<dbReference type="InParanoid" id="A0A0C3HJX4"/>
<proteinExistence type="predicted"/>
<dbReference type="GO" id="GO:0016042">
    <property type="term" value="P:lipid catabolic process"/>
    <property type="evidence" value="ECO:0007669"/>
    <property type="project" value="UniProtKB-KW"/>
</dbReference>
<organism evidence="6 7">
    <name type="scientific">Oidiodendron maius (strain Zn)</name>
    <dbReference type="NCBI Taxonomy" id="913774"/>
    <lineage>
        <taxon>Eukaryota</taxon>
        <taxon>Fungi</taxon>
        <taxon>Dikarya</taxon>
        <taxon>Ascomycota</taxon>
        <taxon>Pezizomycotina</taxon>
        <taxon>Leotiomycetes</taxon>
        <taxon>Leotiomycetes incertae sedis</taxon>
        <taxon>Myxotrichaceae</taxon>
        <taxon>Oidiodendron</taxon>
    </lineage>
</organism>
<dbReference type="GO" id="GO:0047499">
    <property type="term" value="F:calcium-independent phospholipase A2 activity"/>
    <property type="evidence" value="ECO:0007669"/>
    <property type="project" value="TreeGrafter"/>
</dbReference>
<dbReference type="PROSITE" id="PS51635">
    <property type="entry name" value="PNPLA"/>
    <property type="match status" value="1"/>
</dbReference>
<dbReference type="PANTHER" id="PTHR24185">
    <property type="entry name" value="CALCIUM-INDEPENDENT PHOSPHOLIPASE A2-GAMMA"/>
    <property type="match status" value="1"/>
</dbReference>
<dbReference type="OrthoDB" id="1658288at2759"/>
<dbReference type="HOGENOM" id="CLU_110090_0_0_1"/>
<sequence>IWEVARATSAAPTYFNTIKIGENEYGDAGFGVNNPSTRLFWEVCQMNNENVSANELSISIGTGISRFTRFQTGLFARPIGWINAAKKVSTDCEEAHLEMERFSKSLANHKYVRFNPLDRGLGKIKLDEWKSRGWWRKESTQEEIERVTKEYLKDPEVVKQLEEVAGMMVSHRRARARTDRWETYALG</sequence>
<dbReference type="GO" id="GO:0019369">
    <property type="term" value="P:arachidonate metabolic process"/>
    <property type="evidence" value="ECO:0007669"/>
    <property type="project" value="TreeGrafter"/>
</dbReference>
<reference evidence="6 7" key="1">
    <citation type="submission" date="2014-04" db="EMBL/GenBank/DDBJ databases">
        <authorList>
            <consortium name="DOE Joint Genome Institute"/>
            <person name="Kuo A."/>
            <person name="Martino E."/>
            <person name="Perotto S."/>
            <person name="Kohler A."/>
            <person name="Nagy L.G."/>
            <person name="Floudas D."/>
            <person name="Copeland A."/>
            <person name="Barry K.W."/>
            <person name="Cichocki N."/>
            <person name="Veneault-Fourrey C."/>
            <person name="LaButti K."/>
            <person name="Lindquist E.A."/>
            <person name="Lipzen A."/>
            <person name="Lundell T."/>
            <person name="Morin E."/>
            <person name="Murat C."/>
            <person name="Sun H."/>
            <person name="Tunlid A."/>
            <person name="Henrissat B."/>
            <person name="Grigoriev I.V."/>
            <person name="Hibbett D.S."/>
            <person name="Martin F."/>
            <person name="Nordberg H.P."/>
            <person name="Cantor M.N."/>
            <person name="Hua S.X."/>
        </authorList>
    </citation>
    <scope>NUCLEOTIDE SEQUENCE [LARGE SCALE GENOMIC DNA]</scope>
    <source>
        <strain evidence="6 7">Zn</strain>
    </source>
</reference>
<keyword evidence="2" id="KW-0442">Lipid degradation</keyword>
<dbReference type="Proteomes" id="UP000054321">
    <property type="component" value="Unassembled WGS sequence"/>
</dbReference>
<keyword evidence="7" id="KW-1185">Reference proteome</keyword>
<dbReference type="InterPro" id="IPR002641">
    <property type="entry name" value="PNPLA_dom"/>
</dbReference>